<dbReference type="Proteomes" id="UP001159363">
    <property type="component" value="Chromosome 3"/>
</dbReference>
<comment type="caution">
    <text evidence="1">The sequence shown here is derived from an EMBL/GenBank/DDBJ whole genome shotgun (WGS) entry which is preliminary data.</text>
</comment>
<accession>A0ABQ9I3G9</accession>
<protein>
    <submittedName>
        <fullName evidence="1">Uncharacterized protein</fullName>
    </submittedName>
</protein>
<evidence type="ECO:0000313" key="2">
    <source>
        <dbReference type="Proteomes" id="UP001159363"/>
    </source>
</evidence>
<gene>
    <name evidence="1" type="ORF">PR048_010712</name>
</gene>
<sequence>MDTTEAFVSDGIPLENLDHPTFRNWIAGNIFGDEDLVIQCDETTDKGGNCVVNILFKSLKS</sequence>
<keyword evidence="2" id="KW-1185">Reference proteome</keyword>
<proteinExistence type="predicted"/>
<name>A0ABQ9I3G9_9NEOP</name>
<organism evidence="1 2">
    <name type="scientific">Dryococelus australis</name>
    <dbReference type="NCBI Taxonomy" id="614101"/>
    <lineage>
        <taxon>Eukaryota</taxon>
        <taxon>Metazoa</taxon>
        <taxon>Ecdysozoa</taxon>
        <taxon>Arthropoda</taxon>
        <taxon>Hexapoda</taxon>
        <taxon>Insecta</taxon>
        <taxon>Pterygota</taxon>
        <taxon>Neoptera</taxon>
        <taxon>Polyneoptera</taxon>
        <taxon>Phasmatodea</taxon>
        <taxon>Verophasmatodea</taxon>
        <taxon>Anareolatae</taxon>
        <taxon>Phasmatidae</taxon>
        <taxon>Eurycanthinae</taxon>
        <taxon>Dryococelus</taxon>
    </lineage>
</organism>
<evidence type="ECO:0000313" key="1">
    <source>
        <dbReference type="EMBL" id="KAJ8891197.1"/>
    </source>
</evidence>
<reference evidence="1 2" key="1">
    <citation type="submission" date="2023-02" db="EMBL/GenBank/DDBJ databases">
        <title>LHISI_Scaffold_Assembly.</title>
        <authorList>
            <person name="Stuart O.P."/>
            <person name="Cleave R."/>
            <person name="Magrath M.J.L."/>
            <person name="Mikheyev A.S."/>
        </authorList>
    </citation>
    <scope>NUCLEOTIDE SEQUENCE [LARGE SCALE GENOMIC DNA]</scope>
    <source>
        <strain evidence="1">Daus_M_001</strain>
        <tissue evidence="1">Leg muscle</tissue>
    </source>
</reference>
<dbReference type="EMBL" id="JARBHB010000003">
    <property type="protein sequence ID" value="KAJ8891197.1"/>
    <property type="molecule type" value="Genomic_DNA"/>
</dbReference>